<organism evidence="11 12">
    <name type="scientific">Aspergillus ochraceoroseus IBT 24754</name>
    <dbReference type="NCBI Taxonomy" id="1392256"/>
    <lineage>
        <taxon>Eukaryota</taxon>
        <taxon>Fungi</taxon>
        <taxon>Dikarya</taxon>
        <taxon>Ascomycota</taxon>
        <taxon>Pezizomycotina</taxon>
        <taxon>Eurotiomycetes</taxon>
        <taxon>Eurotiomycetidae</taxon>
        <taxon>Eurotiales</taxon>
        <taxon>Aspergillaceae</taxon>
        <taxon>Aspergillus</taxon>
        <taxon>Aspergillus subgen. Nidulantes</taxon>
    </lineage>
</organism>
<dbReference type="GeneID" id="63817884"/>
<feature type="region of interest" description="Disordered" evidence="10">
    <location>
        <begin position="528"/>
        <end position="548"/>
    </location>
</feature>
<evidence type="ECO:0000256" key="2">
    <source>
        <dbReference type="ARBA" id="ARBA00022478"/>
    </source>
</evidence>
<dbReference type="VEuPathDB" id="FungiDB:P175DRAFT_0560707"/>
<keyword evidence="5" id="KW-0548">Nucleotidyltransferase</keyword>
<feature type="region of interest" description="Disordered" evidence="10">
    <location>
        <begin position="25"/>
        <end position="105"/>
    </location>
</feature>
<dbReference type="GO" id="GO:0046872">
    <property type="term" value="F:metal ion binding"/>
    <property type="evidence" value="ECO:0007669"/>
    <property type="project" value="UniProtKB-KW"/>
</dbReference>
<evidence type="ECO:0000313" key="11">
    <source>
        <dbReference type="EMBL" id="PTU17482.1"/>
    </source>
</evidence>
<dbReference type="InterPro" id="IPR014052">
    <property type="entry name" value="DNA_primase_ssu_euk/arc"/>
</dbReference>
<dbReference type="OrthoDB" id="19606at2759"/>
<dbReference type="CDD" id="cd04860">
    <property type="entry name" value="AE_Prim_S"/>
    <property type="match status" value="1"/>
</dbReference>
<dbReference type="PANTHER" id="PTHR10536">
    <property type="entry name" value="DNA PRIMASE SMALL SUBUNIT"/>
    <property type="match status" value="1"/>
</dbReference>
<proteinExistence type="inferred from homology"/>
<keyword evidence="8" id="KW-0804">Transcription</keyword>
<feature type="compositionally biased region" description="Basic and acidic residues" evidence="10">
    <location>
        <begin position="494"/>
        <end position="504"/>
    </location>
</feature>
<accession>A0A2T5LMG9</accession>
<evidence type="ECO:0000256" key="6">
    <source>
        <dbReference type="ARBA" id="ARBA00022705"/>
    </source>
</evidence>
<gene>
    <name evidence="11" type="ORF">P175DRAFT_0560707</name>
</gene>
<dbReference type="InterPro" id="IPR002755">
    <property type="entry name" value="DNA_primase_S"/>
</dbReference>
<dbReference type="Proteomes" id="UP000244073">
    <property type="component" value="Unassembled WGS sequence"/>
</dbReference>
<dbReference type="Gene3D" id="3.90.920.10">
    <property type="entry name" value="DNA primase, PRIM domain"/>
    <property type="match status" value="1"/>
</dbReference>
<evidence type="ECO:0000256" key="7">
    <source>
        <dbReference type="ARBA" id="ARBA00022723"/>
    </source>
</evidence>
<dbReference type="GO" id="GO:0006269">
    <property type="term" value="P:DNA replication, synthesis of primer"/>
    <property type="evidence" value="ECO:0007669"/>
    <property type="project" value="UniProtKB-KW"/>
</dbReference>
<dbReference type="NCBIfam" id="TIGR00335">
    <property type="entry name" value="primase_sml"/>
    <property type="match status" value="1"/>
</dbReference>
<sequence>MAALGDMKLGLRAILVNWSRPRLTNTQTTTMPHSISPDGSPKDDEILPDAPEITTAPNASDNNATQTAAGGDVKLEDLFNDDDEDDNEYPASSVPDANKAPSPQNVDISAHQASQVDPDIMLAFYQRLFPFRYLFQWLNHGIVPSADFGNREFALTLQNDAYLRYQSYPTADLFRKDILKINPSRFEIGPVYNANPRDRKTMRAGQLKPVSKELVFDIDLTDYDDIRTCCEGANICEKCWAFVTMAIKVVDTALREDFNFQHILWVYSGRRGAHAWVCDPRARSLPDDRRKAIAGYLDVIRGGSQSGKRVNLKRPLHPHMARSLDLLMPHFAQTTLIDQDTFLSSEQAQRLLALLPDKDLNDSLRRKWDSSPGRSSTSKWADIDALAKAGKSSTLNPTALREAKQDIVLEYTYPRLDSEVSKKMIHLLKSPFVIHPGTGRVCVPIDMKNVAQFDPLSVPTASQVLSEIDAWDAEHPGNGIQEPVEGEGSVPNDSDARGSRRLQDYEKTSLKPYVDYFRSFIAGLLKEERSGKRERNDDAEVKTESMEF</sequence>
<feature type="compositionally biased region" description="Polar residues" evidence="10">
    <location>
        <begin position="55"/>
        <end position="68"/>
    </location>
</feature>
<evidence type="ECO:0000313" key="12">
    <source>
        <dbReference type="Proteomes" id="UP000244073"/>
    </source>
</evidence>
<evidence type="ECO:0000256" key="4">
    <source>
        <dbReference type="ARBA" id="ARBA00022679"/>
    </source>
</evidence>
<dbReference type="SUPFAM" id="SSF56747">
    <property type="entry name" value="Prim-pol domain"/>
    <property type="match status" value="1"/>
</dbReference>
<evidence type="ECO:0000256" key="8">
    <source>
        <dbReference type="ARBA" id="ARBA00023163"/>
    </source>
</evidence>
<evidence type="ECO:0000256" key="5">
    <source>
        <dbReference type="ARBA" id="ARBA00022695"/>
    </source>
</evidence>
<reference evidence="11 12" key="1">
    <citation type="journal article" date="2018" name="Proc. Natl. Acad. Sci. U.S.A.">
        <title>Linking secondary metabolites to gene clusters through genome sequencing of six diverse Aspergillus species.</title>
        <authorList>
            <person name="Kaerboelling I."/>
            <person name="Vesth T.C."/>
            <person name="Frisvad J.C."/>
            <person name="Nybo J.L."/>
            <person name="Theobald S."/>
            <person name="Kuo A."/>
            <person name="Bowyer P."/>
            <person name="Matsuda Y."/>
            <person name="Mondo S."/>
            <person name="Lyhne E.K."/>
            <person name="Kogle M.E."/>
            <person name="Clum A."/>
            <person name="Lipzen A."/>
            <person name="Salamov A."/>
            <person name="Ngan C.Y."/>
            <person name="Daum C."/>
            <person name="Chiniquy J."/>
            <person name="Barry K."/>
            <person name="LaButti K."/>
            <person name="Haridas S."/>
            <person name="Simmons B.A."/>
            <person name="Magnuson J.K."/>
            <person name="Mortensen U.H."/>
            <person name="Larsen T.O."/>
            <person name="Grigoriev I.V."/>
            <person name="Baker S.E."/>
            <person name="Andersen M.R."/>
        </authorList>
    </citation>
    <scope>NUCLEOTIDE SEQUENCE [LARGE SCALE GENOMIC DNA]</scope>
    <source>
        <strain evidence="11 12">IBT 24754</strain>
    </source>
</reference>
<dbReference type="EC" id="2.7.7.-" evidence="9"/>
<comment type="caution">
    <text evidence="11">The sequence shown here is derived from an EMBL/GenBank/DDBJ whole genome shotgun (WGS) entry which is preliminary data.</text>
</comment>
<evidence type="ECO:0000256" key="3">
    <source>
        <dbReference type="ARBA" id="ARBA00022515"/>
    </source>
</evidence>
<keyword evidence="3 9" id="KW-0639">Primosome</keyword>
<dbReference type="GO" id="GO:0005658">
    <property type="term" value="C:alpha DNA polymerase:primase complex"/>
    <property type="evidence" value="ECO:0007669"/>
    <property type="project" value="UniProtKB-ARBA"/>
</dbReference>
<dbReference type="Pfam" id="PF01896">
    <property type="entry name" value="DNA_primase_S"/>
    <property type="match status" value="1"/>
</dbReference>
<comment type="similarity">
    <text evidence="1 9">Belongs to the eukaryotic-type primase small subunit family.</text>
</comment>
<keyword evidence="4 9" id="KW-0808">Transferase</keyword>
<dbReference type="FunFam" id="3.90.920.10:FF:000002">
    <property type="entry name" value="DNA primase"/>
    <property type="match status" value="1"/>
</dbReference>
<feature type="compositionally biased region" description="Acidic residues" evidence="10">
    <location>
        <begin position="78"/>
        <end position="88"/>
    </location>
</feature>
<dbReference type="AlphaFoldDB" id="A0A2T5LMG9"/>
<protein>
    <recommendedName>
        <fullName evidence="9">DNA primase</fullName>
        <ecNumber evidence="9">2.7.7.-</ecNumber>
    </recommendedName>
</protein>
<feature type="region of interest" description="Disordered" evidence="10">
    <location>
        <begin position="473"/>
        <end position="504"/>
    </location>
</feature>
<keyword evidence="7" id="KW-0479">Metal-binding</keyword>
<name>A0A2T5LMG9_9EURO</name>
<dbReference type="RefSeq" id="XP_040748874.1">
    <property type="nucleotide sequence ID" value="XM_040901000.1"/>
</dbReference>
<keyword evidence="6 9" id="KW-0235">DNA replication</keyword>
<evidence type="ECO:0000256" key="1">
    <source>
        <dbReference type="ARBA" id="ARBA00009762"/>
    </source>
</evidence>
<evidence type="ECO:0000256" key="10">
    <source>
        <dbReference type="SAM" id="MobiDB-lite"/>
    </source>
</evidence>
<dbReference type="EMBL" id="MSFN02000010">
    <property type="protein sequence ID" value="PTU17482.1"/>
    <property type="molecule type" value="Genomic_DNA"/>
</dbReference>
<evidence type="ECO:0000256" key="9">
    <source>
        <dbReference type="RuleBase" id="RU003514"/>
    </source>
</evidence>
<keyword evidence="2 9" id="KW-0240">DNA-directed RNA polymerase</keyword>
<dbReference type="GO" id="GO:0003899">
    <property type="term" value="F:DNA-directed RNA polymerase activity"/>
    <property type="evidence" value="ECO:0007669"/>
    <property type="project" value="InterPro"/>
</dbReference>